<dbReference type="Pfam" id="PF02518">
    <property type="entry name" value="HATPase_c"/>
    <property type="match status" value="1"/>
</dbReference>
<dbReference type="HOGENOM" id="CLU_018130_0_0_5"/>
<dbReference type="GO" id="GO:0000155">
    <property type="term" value="F:phosphorelay sensor kinase activity"/>
    <property type="evidence" value="ECO:0007669"/>
    <property type="project" value="InterPro"/>
</dbReference>
<dbReference type="InterPro" id="IPR036097">
    <property type="entry name" value="HisK_dim/P_sf"/>
</dbReference>
<feature type="region of interest" description="Disordered" evidence="7">
    <location>
        <begin position="1"/>
        <end position="23"/>
    </location>
</feature>
<evidence type="ECO:0000313" key="10">
    <source>
        <dbReference type="EMBL" id="CDO60067.1"/>
    </source>
</evidence>
<dbReference type="EMBL" id="HG966617">
    <property type="protein sequence ID" value="CDO60067.1"/>
    <property type="molecule type" value="Genomic_DNA"/>
</dbReference>
<gene>
    <name evidence="10" type="ORF">BN1012_Phect1854</name>
</gene>
<dbReference type="InterPro" id="IPR005467">
    <property type="entry name" value="His_kinase_dom"/>
</dbReference>
<dbReference type="InterPro" id="IPR036890">
    <property type="entry name" value="HATPase_C_sf"/>
</dbReference>
<dbReference type="InterPro" id="IPR004358">
    <property type="entry name" value="Sig_transdc_His_kin-like_C"/>
</dbReference>
<dbReference type="FunFam" id="3.30.565.10:FF:000006">
    <property type="entry name" value="Sensor histidine kinase WalK"/>
    <property type="match status" value="1"/>
</dbReference>
<reference evidence="10 11" key="1">
    <citation type="journal article" date="2014" name="Front. Genet.">
        <title>Genome and metabolic network of "Candidatus Phaeomarinobacter ectocarpi" Ec32, a new candidate genus of Alphaproteobacteria frequently associated with brown algae.</title>
        <authorList>
            <person name="Dittami S.M."/>
            <person name="Barbeyron T."/>
            <person name="Boyen C."/>
            <person name="Cambefort J."/>
            <person name="Collet G."/>
            <person name="Delage L."/>
            <person name="Gobet A."/>
            <person name="Groisillier A."/>
            <person name="Leblanc C."/>
            <person name="Michel G."/>
            <person name="Scornet D."/>
            <person name="Siegel A."/>
            <person name="Tapia J.E."/>
            <person name="Tonon T."/>
        </authorList>
    </citation>
    <scope>NUCLEOTIDE SEQUENCE [LARGE SCALE GENOMIC DNA]</scope>
    <source>
        <strain evidence="10 11">Ec32</strain>
    </source>
</reference>
<dbReference type="Gene3D" id="3.30.450.20">
    <property type="entry name" value="PAS domain"/>
    <property type="match status" value="1"/>
</dbReference>
<keyword evidence="3" id="KW-0597">Phosphoprotein</keyword>
<dbReference type="InterPro" id="IPR003661">
    <property type="entry name" value="HisK_dim/P_dom"/>
</dbReference>
<dbReference type="AlphaFoldDB" id="X5MDC3"/>
<feature type="domain" description="Histidine kinase" evidence="9">
    <location>
        <begin position="626"/>
        <end position="843"/>
    </location>
</feature>
<dbReference type="SMART" id="SM00387">
    <property type="entry name" value="HATPase_c"/>
    <property type="match status" value="1"/>
</dbReference>
<dbReference type="PANTHER" id="PTHR43711:SF31">
    <property type="entry name" value="HISTIDINE KINASE"/>
    <property type="match status" value="1"/>
</dbReference>
<dbReference type="Gene3D" id="3.30.565.10">
    <property type="entry name" value="Histidine kinase-like ATPase, C-terminal domain"/>
    <property type="match status" value="1"/>
</dbReference>
<evidence type="ECO:0000256" key="6">
    <source>
        <dbReference type="ARBA" id="ARBA00023012"/>
    </source>
</evidence>
<evidence type="ECO:0000259" key="9">
    <source>
        <dbReference type="PROSITE" id="PS50109"/>
    </source>
</evidence>
<dbReference type="Pfam" id="PF00512">
    <property type="entry name" value="HisKA"/>
    <property type="match status" value="1"/>
</dbReference>
<feature type="compositionally biased region" description="Polar residues" evidence="7">
    <location>
        <begin position="1"/>
        <end position="10"/>
    </location>
</feature>
<dbReference type="PATRIC" id="fig|1458461.3.peg.1858"/>
<keyword evidence="5" id="KW-0418">Kinase</keyword>
<evidence type="ECO:0000256" key="5">
    <source>
        <dbReference type="ARBA" id="ARBA00022777"/>
    </source>
</evidence>
<evidence type="ECO:0000256" key="2">
    <source>
        <dbReference type="ARBA" id="ARBA00012438"/>
    </source>
</evidence>
<name>X5MDC3_9HYPH</name>
<sequence>MSGPMRTSPTDAGRTPRGLAHNRPFTGAAAHTCVLACALTAPTTLHAQQGFADGLEAASIETLLASVAGGAVVIAIGALWAAGRAFKRNRRDLTARAERMTELETKLDSAESILSAEPDAVFIWSPERMVTPTGSRNWGRPRVVGSTAGLADPSSGAVDFDFVLSRLEPEDAEALRNGVSRLRERGARFSLSLQMRDGRTYEAEGRPAGAQAVLWMRDITGEREEESRLVETARKADRERTLLSQVTDAAPFPAWRRSADGALIWVNGAYAKAVEAKDADTAIDEGRELLGADILKSATTAIAAQSEFRDRANAVVHGERQVLDIIELPLGDGGSAGFALDISALSEAEGDLQRHLEAHRDTLNRLASPVAIFGPDRRLRFYNRAFQTLWGLEESFLDTEPSESEVLEMLREARRLPEQTDFRAWKQQRLALYTSNEPTDELWHLPDGRTLRVISQPHPFGGLLYLYENVTDQLKLESSLTTAQHVQMETLNKLYEGVAVFGSDGRLKLHNPAYQRIWQLEPQQLSGEPHIDQIIDWCQGLYSNTDEWAEIKGRITAVSDERGNKTGRLSRPDGSVIDYAAVPLPDGNTLLTYVDVTDASRIERALRDRNDALETADRLKSEFISHVSYQLRTPLTNIIGFGEILNTELFGPLNEKQSEYAGGVLKSASELLDLVNDIIDLATIEAGAMTLDVDPVNLDQVMTQVFDMASPRAKQGKRVLEIEHPQNLGSIQADSRRLKQIMFNLLSNAISFTNPGDTITLGGERDAGEIRLWVRDTGDGIKPEHQATVFDRFEARGSSEKRRGAGLGLTLVRSFVELHGGWVSLESAPREGTRVTCHLPTDAKPLSAPAPEAEETGTAAAS</sequence>
<keyword evidence="6" id="KW-0902">Two-component regulatory system</keyword>
<dbReference type="CDD" id="cd00082">
    <property type="entry name" value="HisKA"/>
    <property type="match status" value="1"/>
</dbReference>
<comment type="catalytic activity">
    <reaction evidence="1">
        <text>ATP + protein L-histidine = ADP + protein N-phospho-L-histidine.</text>
        <dbReference type="EC" id="2.7.13.3"/>
    </reaction>
</comment>
<evidence type="ECO:0000256" key="3">
    <source>
        <dbReference type="ARBA" id="ARBA00022553"/>
    </source>
</evidence>
<proteinExistence type="predicted"/>
<organism evidence="10 11">
    <name type="scientific">Candidatus Phaeomarinibacter ectocarpi</name>
    <dbReference type="NCBI Taxonomy" id="1458461"/>
    <lineage>
        <taxon>Bacteria</taxon>
        <taxon>Pseudomonadati</taxon>
        <taxon>Pseudomonadota</taxon>
        <taxon>Alphaproteobacteria</taxon>
        <taxon>Hyphomicrobiales</taxon>
        <taxon>Parvibaculaceae</taxon>
        <taxon>Candidatus Phaeomarinibacter</taxon>
    </lineage>
</organism>
<evidence type="ECO:0000256" key="1">
    <source>
        <dbReference type="ARBA" id="ARBA00000085"/>
    </source>
</evidence>
<dbReference type="PRINTS" id="PR00344">
    <property type="entry name" value="BCTRLSENSOR"/>
</dbReference>
<dbReference type="SMART" id="SM00388">
    <property type="entry name" value="HisKA"/>
    <property type="match status" value="1"/>
</dbReference>
<evidence type="ECO:0000256" key="8">
    <source>
        <dbReference type="SAM" id="Phobius"/>
    </source>
</evidence>
<dbReference type="Pfam" id="PF12860">
    <property type="entry name" value="PAS_7"/>
    <property type="match status" value="2"/>
</dbReference>
<dbReference type="InterPro" id="IPR035965">
    <property type="entry name" value="PAS-like_dom_sf"/>
</dbReference>
<keyword evidence="8" id="KW-1133">Transmembrane helix</keyword>
<keyword evidence="8" id="KW-0472">Membrane</keyword>
<evidence type="ECO:0000256" key="7">
    <source>
        <dbReference type="SAM" id="MobiDB-lite"/>
    </source>
</evidence>
<evidence type="ECO:0000313" key="11">
    <source>
        <dbReference type="Proteomes" id="UP000032160"/>
    </source>
</evidence>
<keyword evidence="11" id="KW-1185">Reference proteome</keyword>
<feature type="region of interest" description="Disordered" evidence="7">
    <location>
        <begin position="840"/>
        <end position="862"/>
    </location>
</feature>
<dbReference type="Proteomes" id="UP000032160">
    <property type="component" value="Chromosome I"/>
</dbReference>
<dbReference type="InterPro" id="IPR050736">
    <property type="entry name" value="Sensor_HK_Regulatory"/>
</dbReference>
<keyword evidence="4" id="KW-0808">Transferase</keyword>
<dbReference type="SUPFAM" id="SSF47384">
    <property type="entry name" value="Homodimeric domain of signal transducing histidine kinase"/>
    <property type="match status" value="1"/>
</dbReference>
<evidence type="ECO:0000256" key="4">
    <source>
        <dbReference type="ARBA" id="ARBA00022679"/>
    </source>
</evidence>
<dbReference type="KEGG" id="pect:BN1012_Phect1854"/>
<dbReference type="EC" id="2.7.13.3" evidence="2"/>
<dbReference type="Gene3D" id="1.10.287.130">
    <property type="match status" value="1"/>
</dbReference>
<dbReference type="InterPro" id="IPR003594">
    <property type="entry name" value="HATPase_dom"/>
</dbReference>
<dbReference type="PANTHER" id="PTHR43711">
    <property type="entry name" value="TWO-COMPONENT HISTIDINE KINASE"/>
    <property type="match status" value="1"/>
</dbReference>
<dbReference type="PROSITE" id="PS50109">
    <property type="entry name" value="HIS_KIN"/>
    <property type="match status" value="1"/>
</dbReference>
<dbReference type="SUPFAM" id="SSF55785">
    <property type="entry name" value="PYP-like sensor domain (PAS domain)"/>
    <property type="match status" value="2"/>
</dbReference>
<accession>X5MDC3</accession>
<protein>
    <recommendedName>
        <fullName evidence="2">histidine kinase</fullName>
        <ecNumber evidence="2">2.7.13.3</ecNumber>
    </recommendedName>
</protein>
<feature type="transmembrane region" description="Helical" evidence="8">
    <location>
        <begin position="63"/>
        <end position="82"/>
    </location>
</feature>
<dbReference type="SUPFAM" id="SSF55874">
    <property type="entry name" value="ATPase domain of HSP90 chaperone/DNA topoisomerase II/histidine kinase"/>
    <property type="match status" value="1"/>
</dbReference>
<keyword evidence="8" id="KW-0812">Transmembrane</keyword>
<dbReference type="STRING" id="1458461.BN1012_Phect1854"/>